<feature type="transmembrane region" description="Helical" evidence="2">
    <location>
        <begin position="125"/>
        <end position="146"/>
    </location>
</feature>
<dbReference type="PANTHER" id="PTHR34473">
    <property type="entry name" value="UPF0699 TRANSMEMBRANE PROTEIN YDBS"/>
    <property type="match status" value="1"/>
</dbReference>
<evidence type="ECO:0000313" key="5">
    <source>
        <dbReference type="Proteomes" id="UP001553715"/>
    </source>
</evidence>
<keyword evidence="5" id="KW-1185">Reference proteome</keyword>
<name>A0ABV3LG64_9MICO</name>
<keyword evidence="2" id="KW-0812">Transmembrane</keyword>
<organism evidence="4 5">
    <name type="scientific">Microbacterium profundi</name>
    <dbReference type="NCBI Taxonomy" id="450380"/>
    <lineage>
        <taxon>Bacteria</taxon>
        <taxon>Bacillati</taxon>
        <taxon>Actinomycetota</taxon>
        <taxon>Actinomycetes</taxon>
        <taxon>Micrococcales</taxon>
        <taxon>Microbacteriaceae</taxon>
        <taxon>Microbacterium</taxon>
    </lineage>
</organism>
<dbReference type="RefSeq" id="WP_084595574.1">
    <property type="nucleotide sequence ID" value="NZ_JPSY01000001.1"/>
</dbReference>
<evidence type="ECO:0000256" key="1">
    <source>
        <dbReference type="SAM" id="MobiDB-lite"/>
    </source>
</evidence>
<dbReference type="Proteomes" id="UP001553715">
    <property type="component" value="Unassembled WGS sequence"/>
</dbReference>
<gene>
    <name evidence="4" type="ORF">AB0301_07450</name>
</gene>
<feature type="transmembrane region" description="Helical" evidence="2">
    <location>
        <begin position="152"/>
        <end position="169"/>
    </location>
</feature>
<keyword evidence="2" id="KW-0472">Membrane</keyword>
<dbReference type="InterPro" id="IPR005182">
    <property type="entry name" value="YdbS-like_PH"/>
</dbReference>
<proteinExistence type="predicted"/>
<sequence>MTDSQTTPPPEPTPGAEPTLPSTQPHPTSSPVRPSQEPNIPPAPPAPPVPASAPQNPAPAAPQVSPPVPQTAALSAPAVAAGPIATPPVLDEGTYDKLREPRGAGRIDLDGKWHQISPRYVVSQFLQNGILLAVVIAVALIVGLAFRQSWVWIPAGFVILITLITLVILPRQARAIGFMLRADDIVFRKGILWQRIIAVPYGRMQLVDITHGPLDRAFGVSQLKMVTAAATTGVQIPGLTQAAAEALRDTLIDVAETRRTGL</sequence>
<keyword evidence="2" id="KW-1133">Transmembrane helix</keyword>
<comment type="caution">
    <text evidence="4">The sequence shown here is derived from an EMBL/GenBank/DDBJ whole genome shotgun (WGS) entry which is preliminary data.</text>
</comment>
<accession>A0ABV3LG64</accession>
<dbReference type="PANTHER" id="PTHR34473:SF3">
    <property type="entry name" value="TRANSMEMBRANE PROTEIN-RELATED"/>
    <property type="match status" value="1"/>
</dbReference>
<protein>
    <submittedName>
        <fullName evidence="4">PH domain-containing protein</fullName>
    </submittedName>
</protein>
<feature type="compositionally biased region" description="Pro residues" evidence="1">
    <location>
        <begin position="39"/>
        <end position="69"/>
    </location>
</feature>
<feature type="region of interest" description="Disordered" evidence="1">
    <location>
        <begin position="1"/>
        <end position="70"/>
    </location>
</feature>
<evidence type="ECO:0000259" key="3">
    <source>
        <dbReference type="Pfam" id="PF03703"/>
    </source>
</evidence>
<dbReference type="Pfam" id="PF03703">
    <property type="entry name" value="bPH_2"/>
    <property type="match status" value="1"/>
</dbReference>
<evidence type="ECO:0000256" key="2">
    <source>
        <dbReference type="SAM" id="Phobius"/>
    </source>
</evidence>
<dbReference type="EMBL" id="JBFBMH010000008">
    <property type="protein sequence ID" value="MEW1974894.1"/>
    <property type="molecule type" value="Genomic_DNA"/>
</dbReference>
<feature type="compositionally biased region" description="Polar residues" evidence="1">
    <location>
        <begin position="22"/>
        <end position="33"/>
    </location>
</feature>
<evidence type="ECO:0000313" key="4">
    <source>
        <dbReference type="EMBL" id="MEW1974894.1"/>
    </source>
</evidence>
<reference evidence="4 5" key="1">
    <citation type="submission" date="2024-06" db="EMBL/GenBank/DDBJ databases">
        <title>The Natural Products Discovery Center: Release of the First 8490 Sequenced Strains for Exploring Actinobacteria Biosynthetic Diversity.</title>
        <authorList>
            <person name="Kalkreuter E."/>
            <person name="Kautsar S.A."/>
            <person name="Yang D."/>
            <person name="Bader C.D."/>
            <person name="Teijaro C.N."/>
            <person name="Fluegel L."/>
            <person name="Davis C.M."/>
            <person name="Simpson J.R."/>
            <person name="Lauterbach L."/>
            <person name="Steele A.D."/>
            <person name="Gui C."/>
            <person name="Meng S."/>
            <person name="Li G."/>
            <person name="Viehrig K."/>
            <person name="Ye F."/>
            <person name="Su P."/>
            <person name="Kiefer A.F."/>
            <person name="Nichols A."/>
            <person name="Cepeda A.J."/>
            <person name="Yan W."/>
            <person name="Fan B."/>
            <person name="Jiang Y."/>
            <person name="Adhikari A."/>
            <person name="Zheng C.-J."/>
            <person name="Schuster L."/>
            <person name="Cowan T.M."/>
            <person name="Smanski M.J."/>
            <person name="Chevrette M.G."/>
            <person name="De Carvalho L.P.S."/>
            <person name="Shen B."/>
        </authorList>
    </citation>
    <scope>NUCLEOTIDE SEQUENCE [LARGE SCALE GENOMIC DNA]</scope>
    <source>
        <strain evidence="4 5">NPDC077434</strain>
    </source>
</reference>
<feature type="domain" description="YdbS-like PH" evidence="3">
    <location>
        <begin position="174"/>
        <end position="251"/>
    </location>
</feature>